<evidence type="ECO:0000256" key="1">
    <source>
        <dbReference type="SAM" id="MobiDB-lite"/>
    </source>
</evidence>
<dbReference type="InterPro" id="IPR003848">
    <property type="entry name" value="DUF218"/>
</dbReference>
<dbReference type="Gene3D" id="3.40.50.620">
    <property type="entry name" value="HUPs"/>
    <property type="match status" value="1"/>
</dbReference>
<dbReference type="GO" id="GO:0005886">
    <property type="term" value="C:plasma membrane"/>
    <property type="evidence" value="ECO:0007669"/>
    <property type="project" value="TreeGrafter"/>
</dbReference>
<organism evidence="4 5">
    <name type="scientific">Aphanomyces stellatus</name>
    <dbReference type="NCBI Taxonomy" id="120398"/>
    <lineage>
        <taxon>Eukaryota</taxon>
        <taxon>Sar</taxon>
        <taxon>Stramenopiles</taxon>
        <taxon>Oomycota</taxon>
        <taxon>Saprolegniomycetes</taxon>
        <taxon>Saprolegniales</taxon>
        <taxon>Verrucalvaceae</taxon>
        <taxon>Aphanomyces</taxon>
    </lineage>
</organism>
<dbReference type="PANTHER" id="PTHR30336">
    <property type="entry name" value="INNER MEMBRANE PROTEIN, PROBABLE PERMEASE"/>
    <property type="match status" value="1"/>
</dbReference>
<dbReference type="Pfam" id="PF02698">
    <property type="entry name" value="DUF218"/>
    <property type="match status" value="1"/>
</dbReference>
<keyword evidence="5" id="KW-1185">Reference proteome</keyword>
<dbReference type="Proteomes" id="UP000332933">
    <property type="component" value="Unassembled WGS sequence"/>
</dbReference>
<dbReference type="CDD" id="cd06259">
    <property type="entry name" value="YdcF-like"/>
    <property type="match status" value="1"/>
</dbReference>
<protein>
    <submittedName>
        <fullName evidence="4">Aste57867_1345 protein</fullName>
    </submittedName>
</protein>
<dbReference type="EMBL" id="VJMH01000102">
    <property type="protein sequence ID" value="KAF0719002.1"/>
    <property type="molecule type" value="Genomic_DNA"/>
</dbReference>
<reference evidence="3" key="2">
    <citation type="submission" date="2019-06" db="EMBL/GenBank/DDBJ databases">
        <title>Genomics analysis of Aphanomyces spp. identifies a new class of oomycete effector associated with host adaptation.</title>
        <authorList>
            <person name="Gaulin E."/>
        </authorList>
    </citation>
    <scope>NUCLEOTIDE SEQUENCE</scope>
    <source>
        <strain evidence="3">CBS 578.67</strain>
    </source>
</reference>
<proteinExistence type="predicted"/>
<accession>A0A485K4W9</accession>
<dbReference type="InterPro" id="IPR051599">
    <property type="entry name" value="Cell_Envelope_Assoc"/>
</dbReference>
<evidence type="ECO:0000313" key="4">
    <source>
        <dbReference type="EMBL" id="VFT78564.1"/>
    </source>
</evidence>
<dbReference type="OrthoDB" id="66563at2759"/>
<gene>
    <name evidence="4" type="primary">Aste57867_1345</name>
    <name evidence="3" type="ORF">As57867_001344</name>
    <name evidence="4" type="ORF">ASTE57867_1345</name>
</gene>
<evidence type="ECO:0000313" key="5">
    <source>
        <dbReference type="Proteomes" id="UP000332933"/>
    </source>
</evidence>
<dbReference type="AlphaFoldDB" id="A0A485K4W9"/>
<dbReference type="PANTHER" id="PTHR30336:SF20">
    <property type="entry name" value="DUF218 DOMAIN-CONTAINING PROTEIN"/>
    <property type="match status" value="1"/>
</dbReference>
<feature type="domain" description="DUF218" evidence="2">
    <location>
        <begin position="104"/>
        <end position="249"/>
    </location>
</feature>
<sequence>MYPLGRAPGSSSVLTGKSPYYKKKAVDRRDSGTIPTSQKSQRDAAQTKLLASVGLDLFRTGLVVDNTKPIHTEARHPAVAPNLVSIPEGEQVEVAPKGLPVSQAIVLLDGPVSANHPGVWLGQRLDAAVPLYRSITGQQQSLCYVIPFGGDDSEQSMLEAEVARNHLIRHGVSPHHIVMDCNSANTINNIVSLVRLLRHLRVSVVRVVASAFHLPRLQHYFNRLLGACQDMQFQLFYHPTSQDHLSRQQQVDKEAAERALLIRTQRPLEDAALLIAQSLPYAPHHQYKQTLPPPGPARSFYA</sequence>
<dbReference type="EMBL" id="CAADRA010000102">
    <property type="protein sequence ID" value="VFT78564.1"/>
    <property type="molecule type" value="Genomic_DNA"/>
</dbReference>
<name>A0A485K4W9_9STRA</name>
<reference evidence="4 5" key="1">
    <citation type="submission" date="2019-03" db="EMBL/GenBank/DDBJ databases">
        <authorList>
            <person name="Gaulin E."/>
            <person name="Dumas B."/>
        </authorList>
    </citation>
    <scope>NUCLEOTIDE SEQUENCE [LARGE SCALE GENOMIC DNA]</scope>
    <source>
        <strain evidence="4">CBS 568.67</strain>
    </source>
</reference>
<evidence type="ECO:0000313" key="3">
    <source>
        <dbReference type="EMBL" id="KAF0719002.1"/>
    </source>
</evidence>
<feature type="region of interest" description="Disordered" evidence="1">
    <location>
        <begin position="1"/>
        <end position="41"/>
    </location>
</feature>
<evidence type="ECO:0000259" key="2">
    <source>
        <dbReference type="Pfam" id="PF02698"/>
    </source>
</evidence>
<dbReference type="InterPro" id="IPR014729">
    <property type="entry name" value="Rossmann-like_a/b/a_fold"/>
</dbReference>